<evidence type="ECO:0000313" key="2">
    <source>
        <dbReference type="Proteomes" id="UP000263642"/>
    </source>
</evidence>
<protein>
    <submittedName>
        <fullName evidence="1">Uncharacterized protein</fullName>
    </submittedName>
</protein>
<accession>A0A3D3RD74</accession>
<dbReference type="Proteomes" id="UP000263642">
    <property type="component" value="Unassembled WGS sequence"/>
</dbReference>
<sequence>MESAARIIKPAFFRSFLVLAFLVTVSVTSLNAQGNRRTVNQRPASPAAPADYRSKNFLIHTDLPAEEARDLLERLEKMLVIISTYWASPNRSVIECYVVKDLANWPAGSLHPAGMQSVEGGGGVTMSRTTYRGGQIIAAKSIVYATANKGTPQHEAVHAYCAQNFGRTGPVWYSEGMAEMGNNWKVVPRKGQPLAVTCERYVIDYIRQSEPKSLNEIVNSRETTGD</sequence>
<dbReference type="EMBL" id="DQAY01000133">
    <property type="protein sequence ID" value="HCO25560.1"/>
    <property type="molecule type" value="Genomic_DNA"/>
</dbReference>
<name>A0A3D3RD74_9PLAN</name>
<proteinExistence type="predicted"/>
<comment type="caution">
    <text evidence="1">The sequence shown here is derived from an EMBL/GenBank/DDBJ whole genome shotgun (WGS) entry which is preliminary data.</text>
</comment>
<feature type="non-terminal residue" evidence="1">
    <location>
        <position position="226"/>
    </location>
</feature>
<reference evidence="1 2" key="1">
    <citation type="journal article" date="2018" name="Nat. Biotechnol.">
        <title>A standardized bacterial taxonomy based on genome phylogeny substantially revises the tree of life.</title>
        <authorList>
            <person name="Parks D.H."/>
            <person name="Chuvochina M."/>
            <person name="Waite D.W."/>
            <person name="Rinke C."/>
            <person name="Skarshewski A."/>
            <person name="Chaumeil P.A."/>
            <person name="Hugenholtz P."/>
        </authorList>
    </citation>
    <scope>NUCLEOTIDE SEQUENCE [LARGE SCALE GENOMIC DNA]</scope>
    <source>
        <strain evidence="1">UBA9375</strain>
    </source>
</reference>
<dbReference type="AlphaFoldDB" id="A0A3D3RD74"/>
<organism evidence="1 2">
    <name type="scientific">Gimesia maris</name>
    <dbReference type="NCBI Taxonomy" id="122"/>
    <lineage>
        <taxon>Bacteria</taxon>
        <taxon>Pseudomonadati</taxon>
        <taxon>Planctomycetota</taxon>
        <taxon>Planctomycetia</taxon>
        <taxon>Planctomycetales</taxon>
        <taxon>Planctomycetaceae</taxon>
        <taxon>Gimesia</taxon>
    </lineage>
</organism>
<gene>
    <name evidence="1" type="ORF">DIT97_21980</name>
</gene>
<evidence type="ECO:0000313" key="1">
    <source>
        <dbReference type="EMBL" id="HCO25560.1"/>
    </source>
</evidence>